<dbReference type="RefSeq" id="WP_177232300.1">
    <property type="nucleotide sequence ID" value="NZ_FOPM01000002.1"/>
</dbReference>
<evidence type="ECO:0000256" key="1">
    <source>
        <dbReference type="SAM" id="MobiDB-lite"/>
    </source>
</evidence>
<feature type="chain" id="PRO_5011716065" evidence="2">
    <location>
        <begin position="21"/>
        <end position="54"/>
    </location>
</feature>
<dbReference type="EMBL" id="FOPM01000002">
    <property type="protein sequence ID" value="SFG39338.1"/>
    <property type="molecule type" value="Genomic_DNA"/>
</dbReference>
<feature type="signal peptide" evidence="2">
    <location>
        <begin position="1"/>
        <end position="20"/>
    </location>
</feature>
<gene>
    <name evidence="3" type="ORF">SAMN05192565_102299</name>
</gene>
<name>A0A1I2RFJ6_9HYPH</name>
<evidence type="ECO:0000256" key="2">
    <source>
        <dbReference type="SAM" id="SignalP"/>
    </source>
</evidence>
<reference evidence="4" key="1">
    <citation type="submission" date="2016-10" db="EMBL/GenBank/DDBJ databases">
        <authorList>
            <person name="Varghese N."/>
            <person name="Submissions S."/>
        </authorList>
    </citation>
    <scope>NUCLEOTIDE SEQUENCE [LARGE SCALE GENOMIC DNA]</scope>
    <source>
        <strain evidence="4">Gh-105</strain>
    </source>
</reference>
<feature type="compositionally biased region" description="Gly residues" evidence="1">
    <location>
        <begin position="45"/>
        <end position="54"/>
    </location>
</feature>
<sequence>MKALALIVTATLVLGAAAQAAEGGSGTTNNTGANDAGSGATPGAAGRGTGAPTC</sequence>
<evidence type="ECO:0000313" key="4">
    <source>
        <dbReference type="Proteomes" id="UP000199229"/>
    </source>
</evidence>
<evidence type="ECO:0000313" key="3">
    <source>
        <dbReference type="EMBL" id="SFG39338.1"/>
    </source>
</evidence>
<dbReference type="AlphaFoldDB" id="A0A1I2RFJ6"/>
<keyword evidence="4" id="KW-1185">Reference proteome</keyword>
<dbReference type="STRING" id="582675.SAMN05192565_102299"/>
<organism evidence="3 4">
    <name type="scientific">Methylobacterium gossipiicola</name>
    <dbReference type="NCBI Taxonomy" id="582675"/>
    <lineage>
        <taxon>Bacteria</taxon>
        <taxon>Pseudomonadati</taxon>
        <taxon>Pseudomonadota</taxon>
        <taxon>Alphaproteobacteria</taxon>
        <taxon>Hyphomicrobiales</taxon>
        <taxon>Methylobacteriaceae</taxon>
        <taxon>Methylobacterium</taxon>
    </lineage>
</organism>
<dbReference type="Proteomes" id="UP000199229">
    <property type="component" value="Unassembled WGS sequence"/>
</dbReference>
<feature type="compositionally biased region" description="Low complexity" evidence="1">
    <location>
        <begin position="20"/>
        <end position="44"/>
    </location>
</feature>
<feature type="region of interest" description="Disordered" evidence="1">
    <location>
        <begin position="20"/>
        <end position="54"/>
    </location>
</feature>
<accession>A0A1I2RFJ6</accession>
<keyword evidence="2" id="KW-0732">Signal</keyword>
<protein>
    <submittedName>
        <fullName evidence="3">Uncharacterized protein</fullName>
    </submittedName>
</protein>
<proteinExistence type="predicted"/>